<name>A0A8K0GF80_IGNLU</name>
<dbReference type="GO" id="GO:0006398">
    <property type="term" value="P:mRNA 3'-end processing by stem-loop binding and cleavage"/>
    <property type="evidence" value="ECO:0007669"/>
    <property type="project" value="TreeGrafter"/>
</dbReference>
<protein>
    <recommendedName>
        <fullName evidence="1">Sm domain-containing protein</fullName>
    </recommendedName>
</protein>
<dbReference type="GO" id="GO:0005683">
    <property type="term" value="C:U7 snRNP"/>
    <property type="evidence" value="ECO:0007669"/>
    <property type="project" value="TreeGrafter"/>
</dbReference>
<dbReference type="OrthoDB" id="10002367at2759"/>
<dbReference type="Proteomes" id="UP000801492">
    <property type="component" value="Unassembled WGS sequence"/>
</dbReference>
<feature type="domain" description="Sm" evidence="1">
    <location>
        <begin position="9"/>
        <end position="118"/>
    </location>
</feature>
<accession>A0A8K0GF80</accession>
<evidence type="ECO:0000313" key="3">
    <source>
        <dbReference type="Proteomes" id="UP000801492"/>
    </source>
</evidence>
<dbReference type="Pfam" id="PF01423">
    <property type="entry name" value="LSM"/>
    <property type="match status" value="1"/>
</dbReference>
<comment type="caution">
    <text evidence="2">The sequence shown here is derived from an EMBL/GenBank/DDBJ whole genome shotgun (WGS) entry which is preliminary data.</text>
</comment>
<dbReference type="InterPro" id="IPR039267">
    <property type="entry name" value="Lsm11"/>
</dbReference>
<dbReference type="GO" id="GO:0071209">
    <property type="term" value="F:U7 snRNA binding"/>
    <property type="evidence" value="ECO:0007669"/>
    <property type="project" value="InterPro"/>
</dbReference>
<organism evidence="2 3">
    <name type="scientific">Ignelater luminosus</name>
    <name type="common">Cucubano</name>
    <name type="synonym">Pyrophorus luminosus</name>
    <dbReference type="NCBI Taxonomy" id="2038154"/>
    <lineage>
        <taxon>Eukaryota</taxon>
        <taxon>Metazoa</taxon>
        <taxon>Ecdysozoa</taxon>
        <taxon>Arthropoda</taxon>
        <taxon>Hexapoda</taxon>
        <taxon>Insecta</taxon>
        <taxon>Pterygota</taxon>
        <taxon>Neoptera</taxon>
        <taxon>Endopterygota</taxon>
        <taxon>Coleoptera</taxon>
        <taxon>Polyphaga</taxon>
        <taxon>Elateriformia</taxon>
        <taxon>Elateroidea</taxon>
        <taxon>Elateridae</taxon>
        <taxon>Agrypninae</taxon>
        <taxon>Pyrophorini</taxon>
        <taxon>Ignelater</taxon>
    </lineage>
</organism>
<reference evidence="2" key="1">
    <citation type="submission" date="2019-08" db="EMBL/GenBank/DDBJ databases">
        <title>The genome of the North American firefly Photinus pyralis.</title>
        <authorList>
            <consortium name="Photinus pyralis genome working group"/>
            <person name="Fallon T.R."/>
            <person name="Sander Lower S.E."/>
            <person name="Weng J.-K."/>
        </authorList>
    </citation>
    <scope>NUCLEOTIDE SEQUENCE</scope>
    <source>
        <strain evidence="2">TRF0915ILg1</strain>
        <tissue evidence="2">Whole body</tissue>
    </source>
</reference>
<evidence type="ECO:0000259" key="1">
    <source>
        <dbReference type="SMART" id="SM00651"/>
    </source>
</evidence>
<dbReference type="EMBL" id="VTPC01004656">
    <property type="protein sequence ID" value="KAF2896911.1"/>
    <property type="molecule type" value="Genomic_DNA"/>
</dbReference>
<dbReference type="PANTHER" id="PTHR21415">
    <property type="entry name" value="U7 SNRNA-ASSOCIATED SM-LIKE PROTEIN LSM11"/>
    <property type="match status" value="1"/>
</dbReference>
<gene>
    <name evidence="2" type="ORF">ILUMI_09263</name>
</gene>
<proteinExistence type="predicted"/>
<keyword evidence="3" id="KW-1185">Reference proteome</keyword>
<dbReference type="AlphaFoldDB" id="A0A8K0GF80"/>
<dbReference type="PANTHER" id="PTHR21415:SF1">
    <property type="entry name" value="U7 SNRNA-ASSOCIATED SM-LIKE PROTEIN LSM11"/>
    <property type="match status" value="1"/>
</dbReference>
<dbReference type="InterPro" id="IPR001163">
    <property type="entry name" value="Sm_dom_euk/arc"/>
</dbReference>
<sequence length="123" mass="14335">METMTGPLSSLKKCKDEHIRIKVWTRHSHDVRGYCIAFVTLFDKHWNLVLEDVTEVWTRPKRRKVLPVGLGIQQIAPDRKRLVPPPIEVIKKDKKTETCQRHVDQLLIRGEQISHIVVLIPSD</sequence>
<evidence type="ECO:0000313" key="2">
    <source>
        <dbReference type="EMBL" id="KAF2896911.1"/>
    </source>
</evidence>
<dbReference type="InterPro" id="IPR010920">
    <property type="entry name" value="LSM_dom_sf"/>
</dbReference>
<dbReference type="SMART" id="SM00651">
    <property type="entry name" value="Sm"/>
    <property type="match status" value="1"/>
</dbReference>
<dbReference type="Gene3D" id="2.30.30.100">
    <property type="match status" value="1"/>
</dbReference>
<dbReference type="SUPFAM" id="SSF50182">
    <property type="entry name" value="Sm-like ribonucleoproteins"/>
    <property type="match status" value="1"/>
</dbReference>